<sequence>MSTATQMQVKIRLPGGPLFDGEVIQINAVAQDGAFGILPNHTDFVSALVPSVLLLTQPDGAERIFGIDEGLLVKSGHKVEIAVRRGVESHDLETLGHTVDAFFEAVEDDERIARSALSRLEANMVRRFAGLRKDPTP</sequence>
<dbReference type="GO" id="GO:0045259">
    <property type="term" value="C:proton-transporting ATP synthase complex"/>
    <property type="evidence" value="ECO:0007669"/>
    <property type="project" value="UniProtKB-KW"/>
</dbReference>
<dbReference type="SUPFAM" id="SSF51344">
    <property type="entry name" value="Epsilon subunit of F1F0-ATP synthase N-terminal domain"/>
    <property type="match status" value="1"/>
</dbReference>
<dbReference type="InterPro" id="IPR024037">
    <property type="entry name" value="Alt_ATP_synth_F1_esu"/>
</dbReference>
<dbReference type="GO" id="GO:0005524">
    <property type="term" value="F:ATP binding"/>
    <property type="evidence" value="ECO:0007669"/>
    <property type="project" value="UniProtKB-UniRule"/>
</dbReference>
<dbReference type="InterPro" id="IPR020546">
    <property type="entry name" value="ATP_synth_F1_dsu/esu_N"/>
</dbReference>
<dbReference type="STRING" id="564137.SAMN04488238_12310"/>
<evidence type="ECO:0000256" key="2">
    <source>
        <dbReference type="ARBA" id="ARBA00004184"/>
    </source>
</evidence>
<evidence type="ECO:0000256" key="1">
    <source>
        <dbReference type="ARBA" id="ARBA00003543"/>
    </source>
</evidence>
<evidence type="ECO:0000256" key="4">
    <source>
        <dbReference type="ARBA" id="ARBA00022448"/>
    </source>
</evidence>
<comment type="similarity">
    <text evidence="3 9">Belongs to the ATPase epsilon chain family.</text>
</comment>
<keyword evidence="4 9" id="KW-0813">Transport</keyword>
<name>A0A1H3ELF8_9RHOB</name>
<dbReference type="EMBL" id="FNOM01000023">
    <property type="protein sequence ID" value="SDX79440.1"/>
    <property type="molecule type" value="Genomic_DNA"/>
</dbReference>
<dbReference type="AlphaFoldDB" id="A0A1H3ELF8"/>
<dbReference type="OrthoDB" id="272739at2"/>
<comment type="function">
    <text evidence="1 9">Produces ATP from ADP in the presence of a proton gradient across the membrane.</text>
</comment>
<evidence type="ECO:0000256" key="5">
    <source>
        <dbReference type="ARBA" id="ARBA00022781"/>
    </source>
</evidence>
<proteinExistence type="inferred from homology"/>
<keyword evidence="12" id="KW-1185">Reference proteome</keyword>
<dbReference type="InterPro" id="IPR036771">
    <property type="entry name" value="ATPsynth_dsu/esu_N"/>
</dbReference>
<dbReference type="HAMAP" id="MF_00530">
    <property type="entry name" value="ATP_synth_epsil_bac"/>
    <property type="match status" value="1"/>
</dbReference>
<dbReference type="GO" id="GO:0012505">
    <property type="term" value="C:endomembrane system"/>
    <property type="evidence" value="ECO:0007669"/>
    <property type="project" value="UniProtKB-SubCell"/>
</dbReference>
<dbReference type="Gene3D" id="2.60.15.10">
    <property type="entry name" value="F0F1 ATP synthase delta/epsilon subunit, N-terminal"/>
    <property type="match status" value="1"/>
</dbReference>
<keyword evidence="7 9" id="KW-0472">Membrane</keyword>
<evidence type="ECO:0000256" key="6">
    <source>
        <dbReference type="ARBA" id="ARBA00023065"/>
    </source>
</evidence>
<keyword evidence="9" id="KW-0066">ATP synthesis</keyword>
<dbReference type="GO" id="GO:0005886">
    <property type="term" value="C:plasma membrane"/>
    <property type="evidence" value="ECO:0007669"/>
    <property type="project" value="UniProtKB-SubCell"/>
</dbReference>
<gene>
    <name evidence="9" type="primary">atpC</name>
    <name evidence="11" type="ORF">SAMN04488238_12310</name>
</gene>
<dbReference type="NCBIfam" id="TIGR03166">
    <property type="entry name" value="alt_F1F0_F1_eps"/>
    <property type="match status" value="1"/>
</dbReference>
<comment type="subcellular location">
    <subcellularLocation>
        <location evidence="9">Cell membrane</location>
        <topology evidence="9">Peripheral membrane protein</topology>
    </subcellularLocation>
    <subcellularLocation>
        <location evidence="2">Endomembrane system</location>
        <topology evidence="2">Peripheral membrane protein</topology>
    </subcellularLocation>
</comment>
<keyword evidence="6 9" id="KW-0406">Ion transport</keyword>
<evidence type="ECO:0000256" key="3">
    <source>
        <dbReference type="ARBA" id="ARBA00005712"/>
    </source>
</evidence>
<organism evidence="11 12">
    <name type="scientific">Roseicitreum antarcticum</name>
    <dbReference type="NCBI Taxonomy" id="564137"/>
    <lineage>
        <taxon>Bacteria</taxon>
        <taxon>Pseudomonadati</taxon>
        <taxon>Pseudomonadota</taxon>
        <taxon>Alphaproteobacteria</taxon>
        <taxon>Rhodobacterales</taxon>
        <taxon>Paracoccaceae</taxon>
        <taxon>Roseicitreum</taxon>
    </lineage>
</organism>
<keyword evidence="5 9" id="KW-0375">Hydrogen ion transport</keyword>
<protein>
    <recommendedName>
        <fullName evidence="9">ATP synthase epsilon chain</fullName>
    </recommendedName>
    <alternativeName>
        <fullName evidence="9">ATP synthase F1 sector epsilon subunit</fullName>
    </alternativeName>
    <alternativeName>
        <fullName evidence="9">F-ATPase epsilon subunit</fullName>
    </alternativeName>
</protein>
<feature type="domain" description="ATP synthase F1 complex delta/epsilon subunit N-terminal" evidence="10">
    <location>
        <begin position="7"/>
        <end position="84"/>
    </location>
</feature>
<dbReference type="Pfam" id="PF02823">
    <property type="entry name" value="ATP-synt_DE_N"/>
    <property type="match status" value="1"/>
</dbReference>
<evidence type="ECO:0000259" key="10">
    <source>
        <dbReference type="Pfam" id="PF02823"/>
    </source>
</evidence>
<reference evidence="11 12" key="1">
    <citation type="submission" date="2016-10" db="EMBL/GenBank/DDBJ databases">
        <authorList>
            <person name="de Groot N.N."/>
        </authorList>
    </citation>
    <scope>NUCLEOTIDE SEQUENCE [LARGE SCALE GENOMIC DNA]</scope>
    <source>
        <strain evidence="11 12">CGMCC 1.8894</strain>
    </source>
</reference>
<evidence type="ECO:0000256" key="8">
    <source>
        <dbReference type="ARBA" id="ARBA00023196"/>
    </source>
</evidence>
<evidence type="ECO:0000313" key="11">
    <source>
        <dbReference type="EMBL" id="SDX79440.1"/>
    </source>
</evidence>
<dbReference type="CDD" id="cd12152">
    <property type="entry name" value="F1-ATPase_delta"/>
    <property type="match status" value="1"/>
</dbReference>
<evidence type="ECO:0000256" key="9">
    <source>
        <dbReference type="HAMAP-Rule" id="MF_00530"/>
    </source>
</evidence>
<keyword evidence="9" id="KW-1003">Cell membrane</keyword>
<comment type="subunit">
    <text evidence="9">F-type ATPases have 2 components, CF(1) - the catalytic core - and CF(0) - the membrane proton channel. CF(1) has five subunits: alpha(3), beta(3), gamma(1), delta(1), epsilon(1). CF(0) has three main subunits: a, b and c.</text>
</comment>
<dbReference type="RefSeq" id="WP_092892409.1">
    <property type="nucleotide sequence ID" value="NZ_CP061500.1"/>
</dbReference>
<dbReference type="InterPro" id="IPR001469">
    <property type="entry name" value="ATP_synth_F1_dsu/esu"/>
</dbReference>
<dbReference type="Proteomes" id="UP000198539">
    <property type="component" value="Unassembled WGS sequence"/>
</dbReference>
<keyword evidence="8 9" id="KW-0139">CF(1)</keyword>
<evidence type="ECO:0000256" key="7">
    <source>
        <dbReference type="ARBA" id="ARBA00023136"/>
    </source>
</evidence>
<accession>A0A1H3ELF8</accession>
<evidence type="ECO:0000313" key="12">
    <source>
        <dbReference type="Proteomes" id="UP000198539"/>
    </source>
</evidence>
<dbReference type="GO" id="GO:0046933">
    <property type="term" value="F:proton-transporting ATP synthase activity, rotational mechanism"/>
    <property type="evidence" value="ECO:0007669"/>
    <property type="project" value="UniProtKB-UniRule"/>
</dbReference>